<evidence type="ECO:0000256" key="1">
    <source>
        <dbReference type="SAM" id="MobiDB-lite"/>
    </source>
</evidence>
<dbReference type="GO" id="GO:0007264">
    <property type="term" value="P:small GTPase-mediated signal transduction"/>
    <property type="evidence" value="ECO:0007669"/>
    <property type="project" value="TreeGrafter"/>
</dbReference>
<dbReference type="PANTHER" id="PTHR45808:SF2">
    <property type="entry name" value="RHO GTPASE-ACTIVATING PROTEIN 68F"/>
    <property type="match status" value="1"/>
</dbReference>
<evidence type="ECO:0000313" key="3">
    <source>
        <dbReference type="EMBL" id="KAJ9142559.1"/>
    </source>
</evidence>
<name>A0AA38VRE9_9PEZI</name>
<gene>
    <name evidence="3" type="ORF">NKR19_g7174</name>
</gene>
<dbReference type="InterPro" id="IPR008936">
    <property type="entry name" value="Rho_GTPase_activation_prot"/>
</dbReference>
<evidence type="ECO:0000313" key="4">
    <source>
        <dbReference type="Proteomes" id="UP001174691"/>
    </source>
</evidence>
<dbReference type="GO" id="GO:0005096">
    <property type="term" value="F:GTPase activator activity"/>
    <property type="evidence" value="ECO:0007669"/>
    <property type="project" value="TreeGrafter"/>
</dbReference>
<dbReference type="AlphaFoldDB" id="A0AA38VRE9"/>
<dbReference type="Gene3D" id="1.10.555.10">
    <property type="entry name" value="Rho GTPase activation protein"/>
    <property type="match status" value="1"/>
</dbReference>
<protein>
    <submittedName>
        <fullName evidence="3">GTPase activation, GAP</fullName>
    </submittedName>
</protein>
<keyword evidence="4" id="KW-1185">Reference proteome</keyword>
<organism evidence="3 4">
    <name type="scientific">Coniochaeta hoffmannii</name>
    <dbReference type="NCBI Taxonomy" id="91930"/>
    <lineage>
        <taxon>Eukaryota</taxon>
        <taxon>Fungi</taxon>
        <taxon>Dikarya</taxon>
        <taxon>Ascomycota</taxon>
        <taxon>Pezizomycotina</taxon>
        <taxon>Sordariomycetes</taxon>
        <taxon>Sordariomycetidae</taxon>
        <taxon>Coniochaetales</taxon>
        <taxon>Coniochaetaceae</taxon>
        <taxon>Coniochaeta</taxon>
    </lineage>
</organism>
<dbReference type="CDD" id="cd00159">
    <property type="entry name" value="RhoGAP"/>
    <property type="match status" value="1"/>
</dbReference>
<dbReference type="GO" id="GO:0005737">
    <property type="term" value="C:cytoplasm"/>
    <property type="evidence" value="ECO:0007669"/>
    <property type="project" value="TreeGrafter"/>
</dbReference>
<dbReference type="Pfam" id="PF00620">
    <property type="entry name" value="RhoGAP"/>
    <property type="match status" value="1"/>
</dbReference>
<dbReference type="PROSITE" id="PS50238">
    <property type="entry name" value="RHOGAP"/>
    <property type="match status" value="1"/>
</dbReference>
<dbReference type="SMART" id="SM00324">
    <property type="entry name" value="RhoGAP"/>
    <property type="match status" value="1"/>
</dbReference>
<dbReference type="Proteomes" id="UP001174691">
    <property type="component" value="Unassembled WGS sequence"/>
</dbReference>
<sequence>MQSAFNPLMAATVDYLTGPSSNRRNDSSATWTTSSGEMGIFSDADEVEDRVQFVDEYNRLAKKHRIRLLVKEDFDTCPDADRTVSQERKPSWFRTILREFSGSSHGSITRHASSTRSIRKVSSKRSLSDIASHLIHPKKDSFKDEDLQTLVRLCGKSKFYLPSEYAPASLILPTCFRATAQYLVQHGTETRGIFRATGSAKVISAIYDHYCPTQDEADVIDTTVSSPNLPSHFNASVHDVASAFKKFLAGLPGGILGSLALFDALFAVHSQVYADPELNRTKLSKLRARLIALAIGTLKSQYRRELICAVFGLLSLIGRTAETASREDEHGRPLPTSDLMGYTALGTVFGPLLVGKLLDSYSMKLANANEGLILLPLSPPRARISRSRRKSKTADDVRPPSIEVDKIQVASSITEMIITHWREVVKHLKNLGALKAHKEMTAAEQSQNPQKQLRPSASVTFDDRQPLQWKQSRPVSVYTDLGLPRRPSSGGECP</sequence>
<comment type="caution">
    <text evidence="3">The sequence shown here is derived from an EMBL/GenBank/DDBJ whole genome shotgun (WGS) entry which is preliminary data.</text>
</comment>
<dbReference type="EMBL" id="JANBVN010000121">
    <property type="protein sequence ID" value="KAJ9142559.1"/>
    <property type="molecule type" value="Genomic_DNA"/>
</dbReference>
<feature type="domain" description="Rho-GAP" evidence="2">
    <location>
        <begin position="159"/>
        <end position="385"/>
    </location>
</feature>
<feature type="region of interest" description="Disordered" evidence="1">
    <location>
        <begin position="440"/>
        <end position="494"/>
    </location>
</feature>
<feature type="compositionally biased region" description="Polar residues" evidence="1">
    <location>
        <begin position="443"/>
        <end position="459"/>
    </location>
</feature>
<proteinExistence type="predicted"/>
<evidence type="ECO:0000259" key="2">
    <source>
        <dbReference type="PROSITE" id="PS50238"/>
    </source>
</evidence>
<accession>A0AA38VRE9</accession>
<reference evidence="3" key="1">
    <citation type="submission" date="2022-07" db="EMBL/GenBank/DDBJ databases">
        <title>Fungi with potential for degradation of polypropylene.</title>
        <authorList>
            <person name="Gostincar C."/>
        </authorList>
    </citation>
    <scope>NUCLEOTIDE SEQUENCE</scope>
    <source>
        <strain evidence="3">EXF-13287</strain>
    </source>
</reference>
<dbReference type="PANTHER" id="PTHR45808">
    <property type="entry name" value="RHO GTPASE-ACTIVATING PROTEIN 68F"/>
    <property type="match status" value="1"/>
</dbReference>
<dbReference type="SUPFAM" id="SSF48350">
    <property type="entry name" value="GTPase activation domain, GAP"/>
    <property type="match status" value="1"/>
</dbReference>
<dbReference type="InterPro" id="IPR000198">
    <property type="entry name" value="RhoGAP_dom"/>
</dbReference>